<sequence>MSKIPNLSTLLARRSNPSIIPISPTRSGNNKPKSLQKTKRTFKPNITRVDWPINLLAETEGASAGGNDVLPRLRGVKMQIRKIRDVEKAGGLEGLLLSRRSKNLTPFGAYLRSQVFTQLHRIKEDIEFERASRKASGLPPLEGLCSLSGRIGVGDKKEVPLLEGQ</sequence>
<evidence type="ECO:0000256" key="2">
    <source>
        <dbReference type="ARBA" id="ARBA00023274"/>
    </source>
</evidence>
<dbReference type="InterPro" id="IPR034704">
    <property type="entry name" value="Ribosomal_bL28/bL31-like_sf"/>
</dbReference>
<name>A0A1B9IPB3_9TREE</name>
<keyword evidence="5" id="KW-1185">Reference proteome</keyword>
<reference evidence="4 5" key="1">
    <citation type="submission" date="2013-07" db="EMBL/GenBank/DDBJ databases">
        <title>The Genome Sequence of Kwoniella mangroviensis CBS10435.</title>
        <authorList>
            <consortium name="The Broad Institute Genome Sequencing Platform"/>
            <person name="Cuomo C."/>
            <person name="Litvintseva A."/>
            <person name="Chen Y."/>
            <person name="Heitman J."/>
            <person name="Sun S."/>
            <person name="Springer D."/>
            <person name="Dromer F."/>
            <person name="Young S.K."/>
            <person name="Zeng Q."/>
            <person name="Gargeya S."/>
            <person name="Fitzgerald M."/>
            <person name="Abouelleil A."/>
            <person name="Alvarado L."/>
            <person name="Berlin A.M."/>
            <person name="Chapman S.B."/>
            <person name="Dewar J."/>
            <person name="Goldberg J."/>
            <person name="Griggs A."/>
            <person name="Gujja S."/>
            <person name="Hansen M."/>
            <person name="Howarth C."/>
            <person name="Imamovic A."/>
            <person name="Larimer J."/>
            <person name="McCowan C."/>
            <person name="Murphy C."/>
            <person name="Pearson M."/>
            <person name="Priest M."/>
            <person name="Roberts A."/>
            <person name="Saif S."/>
            <person name="Shea T."/>
            <person name="Sykes S."/>
            <person name="Wortman J."/>
            <person name="Nusbaum C."/>
            <person name="Birren B."/>
        </authorList>
    </citation>
    <scope>NUCLEOTIDE SEQUENCE [LARGE SCALE GENOMIC DNA]</scope>
    <source>
        <strain evidence="4 5">CBS 10435</strain>
    </source>
</reference>
<gene>
    <name evidence="4" type="ORF">L486_04767</name>
</gene>
<feature type="region of interest" description="Disordered" evidence="3">
    <location>
        <begin position="18"/>
        <end position="39"/>
    </location>
</feature>
<protein>
    <submittedName>
        <fullName evidence="4">Uncharacterized protein</fullName>
    </submittedName>
</protein>
<organism evidence="4 5">
    <name type="scientific">Kwoniella mangroviensis CBS 10435</name>
    <dbReference type="NCBI Taxonomy" id="1331196"/>
    <lineage>
        <taxon>Eukaryota</taxon>
        <taxon>Fungi</taxon>
        <taxon>Dikarya</taxon>
        <taxon>Basidiomycota</taxon>
        <taxon>Agaricomycotina</taxon>
        <taxon>Tremellomycetes</taxon>
        <taxon>Tremellales</taxon>
        <taxon>Cryptococcaceae</taxon>
        <taxon>Kwoniella</taxon>
    </lineage>
</organism>
<dbReference type="AlphaFoldDB" id="A0A1B9IPB3"/>
<reference evidence="5" key="2">
    <citation type="submission" date="2013-12" db="EMBL/GenBank/DDBJ databases">
        <title>Evolution of pathogenesis and genome organization in the Tremellales.</title>
        <authorList>
            <person name="Cuomo C."/>
            <person name="Litvintseva A."/>
            <person name="Heitman J."/>
            <person name="Chen Y."/>
            <person name="Sun S."/>
            <person name="Springer D."/>
            <person name="Dromer F."/>
            <person name="Young S."/>
            <person name="Zeng Q."/>
            <person name="Chapman S."/>
            <person name="Gujja S."/>
            <person name="Saif S."/>
            <person name="Birren B."/>
        </authorList>
    </citation>
    <scope>NUCLEOTIDE SEQUENCE [LARGE SCALE GENOMIC DNA]</scope>
    <source>
        <strain evidence="5">CBS 10435</strain>
    </source>
</reference>
<dbReference type="OrthoDB" id="361870at2759"/>
<keyword evidence="1" id="KW-0689">Ribosomal protein</keyword>
<dbReference type="GO" id="GO:1990904">
    <property type="term" value="C:ribonucleoprotein complex"/>
    <property type="evidence" value="ECO:0007669"/>
    <property type="project" value="UniProtKB-KW"/>
</dbReference>
<accession>A0A1B9IPB3</accession>
<dbReference type="EMBL" id="KI669463">
    <property type="protein sequence ID" value="OCF57311.1"/>
    <property type="molecule type" value="Genomic_DNA"/>
</dbReference>
<dbReference type="SUPFAM" id="SSF143800">
    <property type="entry name" value="L28p-like"/>
    <property type="match status" value="1"/>
</dbReference>
<keyword evidence="2" id="KW-0687">Ribonucleoprotein</keyword>
<dbReference type="GO" id="GO:0005840">
    <property type="term" value="C:ribosome"/>
    <property type="evidence" value="ECO:0007669"/>
    <property type="project" value="UniProtKB-KW"/>
</dbReference>
<dbReference type="STRING" id="1331196.A0A1B9IPB3"/>
<evidence type="ECO:0000256" key="1">
    <source>
        <dbReference type="ARBA" id="ARBA00022980"/>
    </source>
</evidence>
<dbReference type="Proteomes" id="UP000092583">
    <property type="component" value="Unassembled WGS sequence"/>
</dbReference>
<evidence type="ECO:0000313" key="5">
    <source>
        <dbReference type="Proteomes" id="UP000092583"/>
    </source>
</evidence>
<proteinExistence type="predicted"/>
<evidence type="ECO:0000313" key="4">
    <source>
        <dbReference type="EMBL" id="OCF57311.1"/>
    </source>
</evidence>
<feature type="compositionally biased region" description="Polar residues" evidence="3">
    <location>
        <begin position="24"/>
        <end position="33"/>
    </location>
</feature>
<evidence type="ECO:0000256" key="3">
    <source>
        <dbReference type="SAM" id="MobiDB-lite"/>
    </source>
</evidence>